<keyword evidence="2" id="KW-1185">Reference proteome</keyword>
<dbReference type="OrthoDB" id="1899157at2"/>
<proteinExistence type="predicted"/>
<evidence type="ECO:0000313" key="2">
    <source>
        <dbReference type="Proteomes" id="UP000191554"/>
    </source>
</evidence>
<dbReference type="GO" id="GO:0016787">
    <property type="term" value="F:hydrolase activity"/>
    <property type="evidence" value="ECO:0007669"/>
    <property type="project" value="UniProtKB-KW"/>
</dbReference>
<dbReference type="EMBL" id="MZGX01000042">
    <property type="protein sequence ID" value="OPX41907.1"/>
    <property type="molecule type" value="Genomic_DNA"/>
</dbReference>
<dbReference type="STRING" id="48256.CLHUN_42210"/>
<evidence type="ECO:0000313" key="1">
    <source>
        <dbReference type="EMBL" id="OPX41907.1"/>
    </source>
</evidence>
<comment type="caution">
    <text evidence="1">The sequence shown here is derived from an EMBL/GenBank/DDBJ whole genome shotgun (WGS) entry which is preliminary data.</text>
</comment>
<organism evidence="1 2">
    <name type="scientific">Ruminiclostridium hungatei</name>
    <name type="common">Clostridium hungatei</name>
    <dbReference type="NCBI Taxonomy" id="48256"/>
    <lineage>
        <taxon>Bacteria</taxon>
        <taxon>Bacillati</taxon>
        <taxon>Bacillota</taxon>
        <taxon>Clostridia</taxon>
        <taxon>Eubacteriales</taxon>
        <taxon>Oscillospiraceae</taxon>
        <taxon>Ruminiclostridium</taxon>
    </lineage>
</organism>
<dbReference type="Gene3D" id="2.180.10.10">
    <property type="entry name" value="RHS repeat-associated core"/>
    <property type="match status" value="1"/>
</dbReference>
<dbReference type="NCBIfam" id="TIGR03696">
    <property type="entry name" value="Rhs_assc_core"/>
    <property type="match status" value="1"/>
</dbReference>
<protein>
    <submittedName>
        <fullName evidence="1">tRNA(Glu)-specific nuclease WapA</fullName>
        <ecNumber evidence="1">3.1.-.-</ecNumber>
    </submittedName>
</protein>
<dbReference type="PANTHER" id="PTHR32305:SF15">
    <property type="entry name" value="PROTEIN RHSA-RELATED"/>
    <property type="match status" value="1"/>
</dbReference>
<accession>A0A1V4SF63</accession>
<dbReference type="EC" id="3.1.-.-" evidence="1"/>
<dbReference type="AlphaFoldDB" id="A0A1V4SF63"/>
<name>A0A1V4SF63_RUMHU</name>
<dbReference type="PANTHER" id="PTHR32305">
    <property type="match status" value="1"/>
</dbReference>
<reference evidence="1 2" key="1">
    <citation type="submission" date="2017-03" db="EMBL/GenBank/DDBJ databases">
        <title>Genome sequence of Clostridium hungatei DSM 14427.</title>
        <authorList>
            <person name="Poehlein A."/>
            <person name="Daniel R."/>
        </authorList>
    </citation>
    <scope>NUCLEOTIDE SEQUENCE [LARGE SCALE GENOMIC DNA]</scope>
    <source>
        <strain evidence="1 2">DSM 14427</strain>
    </source>
</reference>
<gene>
    <name evidence="1" type="primary">wapA_14</name>
    <name evidence="1" type="ORF">CLHUN_42210</name>
</gene>
<dbReference type="Proteomes" id="UP000191554">
    <property type="component" value="Unassembled WGS sequence"/>
</dbReference>
<dbReference type="InterPro" id="IPR022385">
    <property type="entry name" value="Rhs_assc_core"/>
</dbReference>
<keyword evidence="1" id="KW-0378">Hydrolase</keyword>
<dbReference type="InterPro" id="IPR050708">
    <property type="entry name" value="T6SS_VgrG/RHS"/>
</dbReference>
<sequence length="600" mass="66587">MLTIETAAGNAIRYAGEFLDIETGLYYLRARFYDPYLGRFTTEDSYWGEDENPLSLNLYTYCANDPVRYVDPSGYYYYVDENGKGHVSEITVGWNTGLNPDIIYDKVIFEGNHINVTTGGAQIGSTSGNKDVVDAYNKSPESSTFMYVPSTMKLDTVVTGSGSTSITNQGYIGTIYTGKDSSLNLDNYGKVRAVNIGEGAVASIYNHNQEKDPETNEYIKSIEVITGGLKSNINLFNYGGVGEVHTGDYSENLIFNKNEDAYVDWLETGLENSTTFNGINNVTGRGKTFYVAALDLDSKNIDKSVEQIRKILEENGELSQGQIRQAEEFLNTINTRATANEFKQFVSALRALNLTVRQTPNTGRYVIENKGTRKTIKVVSPVWQSSDANYSPAVQSMLLELNFDWYFAGSIEEQNRIVQRAKDIRADAADGIEWWIDKTGKITSAAADEFSWFLGGSPSANERDKWLEMNQMFQSDMKITDDKALAAGMFIAGMLMPVGGEGNLFSKGVKSWIKHSTYNELRDTLGKEGVEKFIKAASEGIVGAEGENGIKLIGGKGIEEAGKLYKYELKVFGKGTSHYRILGNYDEKTGHIIFEKTINK</sequence>